<organism evidence="2 3">
    <name type="scientific">Alteripontixanthobacter maritimus</name>
    <dbReference type="NCBI Taxonomy" id="2161824"/>
    <lineage>
        <taxon>Bacteria</taxon>
        <taxon>Pseudomonadati</taxon>
        <taxon>Pseudomonadota</taxon>
        <taxon>Alphaproteobacteria</taxon>
        <taxon>Sphingomonadales</taxon>
        <taxon>Erythrobacteraceae</taxon>
        <taxon>Alteripontixanthobacter</taxon>
    </lineage>
</organism>
<protein>
    <recommendedName>
        <fullName evidence="4">Lipoprotein</fullName>
    </recommendedName>
</protein>
<feature type="chain" id="PRO_5016612542" description="Lipoprotein" evidence="1">
    <location>
        <begin position="26"/>
        <end position="242"/>
    </location>
</feature>
<keyword evidence="3" id="KW-1185">Reference proteome</keyword>
<accession>A0A369QDP6</accession>
<evidence type="ECO:0008006" key="4">
    <source>
        <dbReference type="Google" id="ProtNLM"/>
    </source>
</evidence>
<dbReference type="PROSITE" id="PS51257">
    <property type="entry name" value="PROKAR_LIPOPROTEIN"/>
    <property type="match status" value="1"/>
</dbReference>
<evidence type="ECO:0000313" key="3">
    <source>
        <dbReference type="Proteomes" id="UP000253727"/>
    </source>
</evidence>
<dbReference type="Proteomes" id="UP000253727">
    <property type="component" value="Unassembled WGS sequence"/>
</dbReference>
<dbReference type="AlphaFoldDB" id="A0A369QDP6"/>
<feature type="signal peptide" evidence="1">
    <location>
        <begin position="1"/>
        <end position="25"/>
    </location>
</feature>
<sequence length="242" mass="25542">MVARMQVRIFILPAAAALMMAACNAEPETASPPPDPDPATQAALNDQLMVDPDLVNQNEGNAALTGGASQALPAITFAADAQARARRKASELAKSSATLELPDDRFVKINMRPLGAMPVAGQRLASVMGDGSCDAPLSYAHQWSVELPDTLPIYPMAAVIEAAGGNGERCKARIVRAVAPVPREDVLAFYSMLLGNAGYARKFGNTDGEYRIVATKEGRTLIVAATDASDGTSQLDYLVIDR</sequence>
<evidence type="ECO:0000313" key="2">
    <source>
        <dbReference type="EMBL" id="RDC60408.1"/>
    </source>
</evidence>
<proteinExistence type="predicted"/>
<dbReference type="EMBL" id="QBKA01000002">
    <property type="protein sequence ID" value="RDC60408.1"/>
    <property type="molecule type" value="Genomic_DNA"/>
</dbReference>
<gene>
    <name evidence="2" type="ORF">HME9302_01615</name>
</gene>
<comment type="caution">
    <text evidence="2">The sequence shown here is derived from an EMBL/GenBank/DDBJ whole genome shotgun (WGS) entry which is preliminary data.</text>
</comment>
<name>A0A369QDP6_9SPHN</name>
<reference evidence="2 3" key="1">
    <citation type="submission" date="2018-04" db="EMBL/GenBank/DDBJ databases">
        <title>Altererythrobacter sp. HME9302 genome sequencing and assembly.</title>
        <authorList>
            <person name="Kang H."/>
            <person name="Kim H."/>
            <person name="Joh K."/>
        </authorList>
    </citation>
    <scope>NUCLEOTIDE SEQUENCE [LARGE SCALE GENOMIC DNA]</scope>
    <source>
        <strain evidence="2 3">HME9302</strain>
    </source>
</reference>
<keyword evidence="1" id="KW-0732">Signal</keyword>
<evidence type="ECO:0000256" key="1">
    <source>
        <dbReference type="SAM" id="SignalP"/>
    </source>
</evidence>